<dbReference type="InterPro" id="IPR005546">
    <property type="entry name" value="Autotransporte_beta"/>
</dbReference>
<dbReference type="SUPFAM" id="SSF103515">
    <property type="entry name" value="Autotransporter"/>
    <property type="match status" value="1"/>
</dbReference>
<dbReference type="Gene3D" id="2.40.128.130">
    <property type="entry name" value="Autotransporter beta-domain"/>
    <property type="match status" value="1"/>
</dbReference>
<evidence type="ECO:0000313" key="3">
    <source>
        <dbReference type="EMBL" id="MFC5396897.1"/>
    </source>
</evidence>
<organism evidence="3 4">
    <name type="scientific">Bosea vestrisii</name>
    <dbReference type="NCBI Taxonomy" id="151416"/>
    <lineage>
        <taxon>Bacteria</taxon>
        <taxon>Pseudomonadati</taxon>
        <taxon>Pseudomonadota</taxon>
        <taxon>Alphaproteobacteria</taxon>
        <taxon>Hyphomicrobiales</taxon>
        <taxon>Boseaceae</taxon>
        <taxon>Bosea</taxon>
    </lineage>
</organism>
<dbReference type="SMART" id="SM00869">
    <property type="entry name" value="Autotransporter"/>
    <property type="match status" value="1"/>
</dbReference>
<keyword evidence="4" id="KW-1185">Reference proteome</keyword>
<comment type="caution">
    <text evidence="3">The sequence shown here is derived from an EMBL/GenBank/DDBJ whole genome shotgun (WGS) entry which is preliminary data.</text>
</comment>
<keyword evidence="1" id="KW-0732">Signal</keyword>
<evidence type="ECO:0000256" key="1">
    <source>
        <dbReference type="SAM" id="SignalP"/>
    </source>
</evidence>
<sequence length="933" mass="93078">MLRQARIVVSALAATLGAAGFVSVTTDQAFAACAEAPAGTYTCIGSNSTILINETGPVTVSIGNAVTDQNATFSGPLQIASDGAITVNAAQTSASSSFDGAGRGIIILQSDSAENISVTGINTPINVRDGGISVLASTTGTTIIETVKGGTIVSGNFGISYQSRHWNAGDATITVGDTITTTGTGVNMDVAVGSGSNTVNINANVVGGIAIGSWTGRGAGKAIINIASGTTVAGNSSSTAVIWLAGVVQGTINNSGTISAVGSQRAVSFGENASSSTSTVFNNTSGARVSADPAGLAFVAGGQSPYSLTINNEAGAIVVGGVSVGRWSTVTINNAGTWTVNAAGDVYGQLTLNNSGTVTVDAGSALSANGGYAQSAGATTVNGTLSADIVLNGGTLGGSGKVIGNVSVGAGATVAPGNSVGPLSITGNASFASGSTYRVEIQGANADLLTIGGTATLAGTMQLVAGGGSYTFYTPYTVLTASGGVSGTFDTITTEGSFGVGVAAEVSYTTDSVQVKLNPGSLFGATMAAGPGGSNALSLNGISLAVAMDRAVANGADPSFLYPIYSTRDVRALNEALKTLSGEVHSVTAGLGLSAASGFLQAALDPFAAGRDPVAMPNTAGAVATSDAYASAGPAGAAPSRDANVAGRFTPDRRYAAWGQIIGSASRRDGDRHLGTSNSNSSGGHVALGIDLLISPEAVVGFGIAAGEARASLTNRLGDAKADIFQAGVYGMTRIDAFSLGAALGYASADTETTRAIPLLGAFAIKGKYRSDIWSGRIESSYRLLNVGDLAVSPYTAFTAQHIRTPGFTERDGATGLPTGLIVNSRSDTIMRTELGLRLDASTILFGQSATAFGKLGWGYYARGDNRFSASLVGLLGSTFAFQGTRSDRNTALLSTGLDIRLGPAATLGARFDGELSQNTQAYAGSATFKIRF</sequence>
<feature type="chain" id="PRO_5046989589" evidence="1">
    <location>
        <begin position="32"/>
        <end position="933"/>
    </location>
</feature>
<dbReference type="Proteomes" id="UP001596104">
    <property type="component" value="Unassembled WGS sequence"/>
</dbReference>
<dbReference type="RefSeq" id="WP_377013684.1">
    <property type="nucleotide sequence ID" value="NZ_JBHSLV010000078.1"/>
</dbReference>
<feature type="signal peptide" evidence="1">
    <location>
        <begin position="1"/>
        <end position="31"/>
    </location>
</feature>
<dbReference type="Pfam" id="PF03797">
    <property type="entry name" value="Autotransporter"/>
    <property type="match status" value="1"/>
</dbReference>
<name>A0ABW0HJV7_9HYPH</name>
<dbReference type="EMBL" id="JBHSLV010000078">
    <property type="protein sequence ID" value="MFC5396897.1"/>
    <property type="molecule type" value="Genomic_DNA"/>
</dbReference>
<dbReference type="SUPFAM" id="SSF51126">
    <property type="entry name" value="Pectin lyase-like"/>
    <property type="match status" value="1"/>
</dbReference>
<evidence type="ECO:0000259" key="2">
    <source>
        <dbReference type="PROSITE" id="PS51208"/>
    </source>
</evidence>
<reference evidence="4" key="1">
    <citation type="journal article" date="2019" name="Int. J. Syst. Evol. Microbiol.">
        <title>The Global Catalogue of Microorganisms (GCM) 10K type strain sequencing project: providing services to taxonomists for standard genome sequencing and annotation.</title>
        <authorList>
            <consortium name="The Broad Institute Genomics Platform"/>
            <consortium name="The Broad Institute Genome Sequencing Center for Infectious Disease"/>
            <person name="Wu L."/>
            <person name="Ma J."/>
        </authorList>
    </citation>
    <scope>NUCLEOTIDE SEQUENCE [LARGE SCALE GENOMIC DNA]</scope>
    <source>
        <strain evidence="4">CGMCC 1.16326</strain>
    </source>
</reference>
<accession>A0ABW0HJV7</accession>
<dbReference type="PROSITE" id="PS51208">
    <property type="entry name" value="AUTOTRANSPORTER"/>
    <property type="match status" value="1"/>
</dbReference>
<protein>
    <submittedName>
        <fullName evidence="3">Autotransporter domain-containing protein</fullName>
    </submittedName>
</protein>
<dbReference type="InterPro" id="IPR036709">
    <property type="entry name" value="Autotransporte_beta_dom_sf"/>
</dbReference>
<evidence type="ECO:0000313" key="4">
    <source>
        <dbReference type="Proteomes" id="UP001596104"/>
    </source>
</evidence>
<gene>
    <name evidence="3" type="ORF">ACFPPC_30040</name>
</gene>
<feature type="domain" description="Autotransporter" evidence="2">
    <location>
        <begin position="650"/>
        <end position="933"/>
    </location>
</feature>
<dbReference type="InterPro" id="IPR011050">
    <property type="entry name" value="Pectin_lyase_fold/virulence"/>
</dbReference>
<proteinExistence type="predicted"/>